<accession>A0A081LBM9</accession>
<dbReference type="AlphaFoldDB" id="A0A081LBM9"/>
<comment type="function">
    <text evidence="5">Catalyzes the phosphorylation of the 3'-hydroxyl group of dephosphocoenzyme A to form coenzyme A.</text>
</comment>
<dbReference type="PANTHER" id="PTHR10695:SF46">
    <property type="entry name" value="BIFUNCTIONAL COENZYME A SYNTHASE-RELATED"/>
    <property type="match status" value="1"/>
</dbReference>
<name>A0A081LBM9_9BACI</name>
<dbReference type="PANTHER" id="PTHR10695">
    <property type="entry name" value="DEPHOSPHO-COA KINASE-RELATED"/>
    <property type="match status" value="1"/>
</dbReference>
<evidence type="ECO:0000256" key="5">
    <source>
        <dbReference type="HAMAP-Rule" id="MF_00376"/>
    </source>
</evidence>
<dbReference type="InterPro" id="IPR001977">
    <property type="entry name" value="Depp_CoAkinase"/>
</dbReference>
<comment type="catalytic activity">
    <reaction evidence="5">
        <text>3'-dephospho-CoA + ATP = ADP + CoA + H(+)</text>
        <dbReference type="Rhea" id="RHEA:18245"/>
        <dbReference type="ChEBI" id="CHEBI:15378"/>
        <dbReference type="ChEBI" id="CHEBI:30616"/>
        <dbReference type="ChEBI" id="CHEBI:57287"/>
        <dbReference type="ChEBI" id="CHEBI:57328"/>
        <dbReference type="ChEBI" id="CHEBI:456216"/>
        <dbReference type="EC" id="2.7.1.24"/>
    </reaction>
</comment>
<dbReference type="UniPathway" id="UPA00241">
    <property type="reaction ID" value="UER00356"/>
</dbReference>
<keyword evidence="5" id="KW-0963">Cytoplasm</keyword>
<dbReference type="Proteomes" id="UP000028091">
    <property type="component" value="Unassembled WGS sequence"/>
</dbReference>
<comment type="subcellular location">
    <subcellularLocation>
        <location evidence="5">Cytoplasm</location>
    </subcellularLocation>
</comment>
<dbReference type="RefSeq" id="WP_034320932.1">
    <property type="nucleotide sequence ID" value="NZ_JOTP01000008.1"/>
</dbReference>
<keyword evidence="5 7" id="KW-0418">Kinase</keyword>
<dbReference type="NCBIfam" id="TIGR00152">
    <property type="entry name" value="dephospho-CoA kinase"/>
    <property type="match status" value="1"/>
</dbReference>
<evidence type="ECO:0000313" key="8">
    <source>
        <dbReference type="Proteomes" id="UP000028091"/>
    </source>
</evidence>
<dbReference type="EC" id="2.7.1.24" evidence="5 6"/>
<protein>
    <recommendedName>
        <fullName evidence="5 6">Dephospho-CoA kinase</fullName>
        <ecNumber evidence="5 6">2.7.1.24</ecNumber>
    </recommendedName>
    <alternativeName>
        <fullName evidence="5">Dephosphocoenzyme A kinase</fullName>
    </alternativeName>
</protein>
<dbReference type="FunFam" id="3.40.50.300:FF:000485">
    <property type="entry name" value="Dephospho-CoA kinase CAB5"/>
    <property type="match status" value="1"/>
</dbReference>
<evidence type="ECO:0000256" key="1">
    <source>
        <dbReference type="ARBA" id="ARBA00009018"/>
    </source>
</evidence>
<evidence type="ECO:0000313" key="7">
    <source>
        <dbReference type="EMBL" id="KEP26655.1"/>
    </source>
</evidence>
<dbReference type="GO" id="GO:0005737">
    <property type="term" value="C:cytoplasm"/>
    <property type="evidence" value="ECO:0007669"/>
    <property type="project" value="UniProtKB-SubCell"/>
</dbReference>
<dbReference type="eggNOG" id="COG0237">
    <property type="taxonomic scope" value="Bacteria"/>
</dbReference>
<keyword evidence="3 5" id="KW-0067">ATP-binding</keyword>
<sequence length="201" mass="22836">MTLVIGLTGGIASGKSTVSQMIKEQGIRVVDADVIAKEAVAKGTPALRQIVQTFGEDVLLPNGELNRQQLGALIFSEEEKRKQLNAIVHPEVRKEMLKQRDEGINHQETFVVLDIPLLFESQLESLVDRIIVVYTTPELQLSRLMSRNDLSEEEALNRIHSQQPLEEKCQKADRVIENTKDLAFMRKQLQNILNEWEHTDK</sequence>
<organism evidence="7 8">
    <name type="scientific">Bacillus zhangzhouensis</name>
    <dbReference type="NCBI Taxonomy" id="1178540"/>
    <lineage>
        <taxon>Bacteria</taxon>
        <taxon>Bacillati</taxon>
        <taxon>Bacillota</taxon>
        <taxon>Bacilli</taxon>
        <taxon>Bacillales</taxon>
        <taxon>Bacillaceae</taxon>
        <taxon>Bacillus</taxon>
    </lineage>
</organism>
<dbReference type="Gene3D" id="3.40.50.300">
    <property type="entry name" value="P-loop containing nucleotide triphosphate hydrolases"/>
    <property type="match status" value="1"/>
</dbReference>
<dbReference type="PROSITE" id="PS51219">
    <property type="entry name" value="DPCK"/>
    <property type="match status" value="1"/>
</dbReference>
<comment type="caution">
    <text evidence="7">The sequence shown here is derived from an EMBL/GenBank/DDBJ whole genome shotgun (WGS) entry which is preliminary data.</text>
</comment>
<comment type="pathway">
    <text evidence="5">Cofactor biosynthesis; coenzyme A biosynthesis; CoA from (R)-pantothenate: step 5/5.</text>
</comment>
<dbReference type="GO" id="GO:0015937">
    <property type="term" value="P:coenzyme A biosynthetic process"/>
    <property type="evidence" value="ECO:0007669"/>
    <property type="project" value="UniProtKB-UniRule"/>
</dbReference>
<dbReference type="HAMAP" id="MF_00376">
    <property type="entry name" value="Dephospho_CoA_kinase"/>
    <property type="match status" value="1"/>
</dbReference>
<dbReference type="CDD" id="cd02022">
    <property type="entry name" value="DPCK"/>
    <property type="match status" value="1"/>
</dbReference>
<proteinExistence type="inferred from homology"/>
<evidence type="ECO:0000256" key="6">
    <source>
        <dbReference type="NCBIfam" id="TIGR00152"/>
    </source>
</evidence>
<dbReference type="EMBL" id="JOTP01000008">
    <property type="protein sequence ID" value="KEP26655.1"/>
    <property type="molecule type" value="Genomic_DNA"/>
</dbReference>
<reference evidence="7 8" key="1">
    <citation type="submission" date="2012-09" db="EMBL/GenBank/DDBJ databases">
        <title>Genome Sequence of Bacillus sp. DW5-4.</title>
        <authorList>
            <person name="Lai Q."/>
            <person name="Liu Y."/>
            <person name="Shao Z."/>
        </authorList>
    </citation>
    <scope>NUCLEOTIDE SEQUENCE [LARGE SCALE GENOMIC DNA]</scope>
    <source>
        <strain evidence="7 8">DW5-4</strain>
    </source>
</reference>
<keyword evidence="4 5" id="KW-0173">Coenzyme A biosynthesis</keyword>
<evidence type="ECO:0000256" key="4">
    <source>
        <dbReference type="ARBA" id="ARBA00022993"/>
    </source>
</evidence>
<keyword evidence="2 5" id="KW-0547">Nucleotide-binding</keyword>
<evidence type="ECO:0000256" key="3">
    <source>
        <dbReference type="ARBA" id="ARBA00022840"/>
    </source>
</evidence>
<dbReference type="GO" id="GO:0004140">
    <property type="term" value="F:dephospho-CoA kinase activity"/>
    <property type="evidence" value="ECO:0007669"/>
    <property type="project" value="UniProtKB-UniRule"/>
</dbReference>
<dbReference type="Pfam" id="PF01121">
    <property type="entry name" value="CoaE"/>
    <property type="match status" value="1"/>
</dbReference>
<dbReference type="InterPro" id="IPR027417">
    <property type="entry name" value="P-loop_NTPase"/>
</dbReference>
<dbReference type="SUPFAM" id="SSF52540">
    <property type="entry name" value="P-loop containing nucleoside triphosphate hydrolases"/>
    <property type="match status" value="1"/>
</dbReference>
<keyword evidence="5" id="KW-0808">Transferase</keyword>
<comment type="similarity">
    <text evidence="1 5">Belongs to the CoaE family.</text>
</comment>
<keyword evidence="8" id="KW-1185">Reference proteome</keyword>
<dbReference type="OrthoDB" id="9812943at2"/>
<evidence type="ECO:0000256" key="2">
    <source>
        <dbReference type="ARBA" id="ARBA00022741"/>
    </source>
</evidence>
<feature type="binding site" evidence="5">
    <location>
        <begin position="12"/>
        <end position="17"/>
    </location>
    <ligand>
        <name>ATP</name>
        <dbReference type="ChEBI" id="CHEBI:30616"/>
    </ligand>
</feature>
<gene>
    <name evidence="5" type="primary">coaE</name>
    <name evidence="7" type="ORF">BA70_18930</name>
</gene>
<dbReference type="GO" id="GO:0005524">
    <property type="term" value="F:ATP binding"/>
    <property type="evidence" value="ECO:0007669"/>
    <property type="project" value="UniProtKB-UniRule"/>
</dbReference>